<evidence type="ECO:0000313" key="3">
    <source>
        <dbReference type="Proteomes" id="UP001596305"/>
    </source>
</evidence>
<comment type="caution">
    <text evidence="2">The sequence shown here is derived from an EMBL/GenBank/DDBJ whole genome shotgun (WGS) entry which is preliminary data.</text>
</comment>
<dbReference type="RefSeq" id="WP_204809336.1">
    <property type="nucleotide sequence ID" value="NZ_BAAAIY010000003.1"/>
</dbReference>
<name>A0ABW1X7P5_9CELL</name>
<reference evidence="3" key="1">
    <citation type="journal article" date="2019" name="Int. J. Syst. Evol. Microbiol.">
        <title>The Global Catalogue of Microorganisms (GCM) 10K type strain sequencing project: providing services to taxonomists for standard genome sequencing and annotation.</title>
        <authorList>
            <consortium name="The Broad Institute Genomics Platform"/>
            <consortium name="The Broad Institute Genome Sequencing Center for Infectious Disease"/>
            <person name="Wu L."/>
            <person name="Ma J."/>
        </authorList>
    </citation>
    <scope>NUCLEOTIDE SEQUENCE [LARGE SCALE GENOMIC DNA]</scope>
    <source>
        <strain evidence="3">CCUG 47105</strain>
    </source>
</reference>
<dbReference type="Proteomes" id="UP001596305">
    <property type="component" value="Unassembled WGS sequence"/>
</dbReference>
<keyword evidence="3" id="KW-1185">Reference proteome</keyword>
<protein>
    <recommendedName>
        <fullName evidence="4">Scaffolding protein</fullName>
    </recommendedName>
</protein>
<organism evidence="2 3">
    <name type="scientific">Oerskovia paurometabola</name>
    <dbReference type="NCBI Taxonomy" id="162170"/>
    <lineage>
        <taxon>Bacteria</taxon>
        <taxon>Bacillati</taxon>
        <taxon>Actinomycetota</taxon>
        <taxon>Actinomycetes</taxon>
        <taxon>Micrococcales</taxon>
        <taxon>Cellulomonadaceae</taxon>
        <taxon>Oerskovia</taxon>
    </lineage>
</organism>
<evidence type="ECO:0008006" key="4">
    <source>
        <dbReference type="Google" id="ProtNLM"/>
    </source>
</evidence>
<gene>
    <name evidence="2" type="ORF">ACFP71_07525</name>
</gene>
<accession>A0ABW1X7P5</accession>
<proteinExistence type="predicted"/>
<evidence type="ECO:0000256" key="1">
    <source>
        <dbReference type="SAM" id="MobiDB-lite"/>
    </source>
</evidence>
<evidence type="ECO:0000313" key="2">
    <source>
        <dbReference type="EMBL" id="MFC6424669.1"/>
    </source>
</evidence>
<sequence length="228" mass="23628">MTNTMTIASPRYQAPNIGVPKHLNLRGLRFMTAGEGGDPGDGGAAAAAAAAAPAAGSEYTPPATQADFDRIISDRLGRATAKYADYDALKAASEELAQLKAAGLTDQEKAIADARKEERESITSQTTATLVGAEVRALAAEAKFRTPSDVVALLGKALESVAVTDGQVDTDAVKKLVDDLATKSPYLVDDGSASKHRVPGVGERGSDQVVTTPGMGTLRDAYAENPKK</sequence>
<dbReference type="EMBL" id="JBHSTM010000004">
    <property type="protein sequence ID" value="MFC6424669.1"/>
    <property type="molecule type" value="Genomic_DNA"/>
</dbReference>
<feature type="region of interest" description="Disordered" evidence="1">
    <location>
        <begin position="188"/>
        <end position="228"/>
    </location>
</feature>